<gene>
    <name evidence="8" type="ORF">SAMN04488540_10621</name>
</gene>
<dbReference type="Gene3D" id="1.10.287.950">
    <property type="entry name" value="Methyl-accepting chemotaxis protein"/>
    <property type="match status" value="1"/>
</dbReference>
<dbReference type="RefSeq" id="WP_090364902.1">
    <property type="nucleotide sequence ID" value="NZ_FNEM01000006.1"/>
</dbReference>
<dbReference type="GO" id="GO:0005886">
    <property type="term" value="C:plasma membrane"/>
    <property type="evidence" value="ECO:0007669"/>
    <property type="project" value="TreeGrafter"/>
</dbReference>
<dbReference type="Proteomes" id="UP000199527">
    <property type="component" value="Unassembled WGS sequence"/>
</dbReference>
<dbReference type="InterPro" id="IPR051310">
    <property type="entry name" value="MCP_chemotaxis"/>
</dbReference>
<dbReference type="PROSITE" id="PS50111">
    <property type="entry name" value="CHEMOTAXIS_TRANSDUC_2"/>
    <property type="match status" value="1"/>
</dbReference>
<dbReference type="Pfam" id="PF00015">
    <property type="entry name" value="MCPsignal"/>
    <property type="match status" value="1"/>
</dbReference>
<protein>
    <submittedName>
        <fullName evidence="8">Methyl-accepting chemotaxis protein</fullName>
    </submittedName>
</protein>
<feature type="transmembrane region" description="Helical" evidence="6">
    <location>
        <begin position="165"/>
        <end position="184"/>
    </location>
</feature>
<dbReference type="EMBL" id="FNEM01000006">
    <property type="protein sequence ID" value="SDJ22017.1"/>
    <property type="molecule type" value="Genomic_DNA"/>
</dbReference>
<keyword evidence="9" id="KW-1185">Reference proteome</keyword>
<dbReference type="AlphaFoldDB" id="A0A1G8RYI7"/>
<dbReference type="PANTHER" id="PTHR43531">
    <property type="entry name" value="PROTEIN ICFG"/>
    <property type="match status" value="1"/>
</dbReference>
<dbReference type="GO" id="GO:0004888">
    <property type="term" value="F:transmembrane signaling receptor activity"/>
    <property type="evidence" value="ECO:0007669"/>
    <property type="project" value="InterPro"/>
</dbReference>
<keyword evidence="6" id="KW-0472">Membrane</keyword>
<evidence type="ECO:0000313" key="8">
    <source>
        <dbReference type="EMBL" id="SDJ22017.1"/>
    </source>
</evidence>
<reference evidence="9" key="1">
    <citation type="submission" date="2016-10" db="EMBL/GenBank/DDBJ databases">
        <authorList>
            <person name="Varghese N."/>
            <person name="Submissions S."/>
        </authorList>
    </citation>
    <scope>NUCLEOTIDE SEQUENCE [LARGE SCALE GENOMIC DNA]</scope>
    <source>
        <strain evidence="9">DSM 23317</strain>
    </source>
</reference>
<evidence type="ECO:0000256" key="3">
    <source>
        <dbReference type="ARBA" id="ARBA00029447"/>
    </source>
</evidence>
<feature type="coiled-coil region" evidence="5">
    <location>
        <begin position="189"/>
        <end position="234"/>
    </location>
</feature>
<evidence type="ECO:0000256" key="4">
    <source>
        <dbReference type="PROSITE-ProRule" id="PRU00284"/>
    </source>
</evidence>
<dbReference type="SMART" id="SM00283">
    <property type="entry name" value="MA"/>
    <property type="match status" value="1"/>
</dbReference>
<proteinExistence type="inferred from homology"/>
<dbReference type="GO" id="GO:0007165">
    <property type="term" value="P:signal transduction"/>
    <property type="evidence" value="ECO:0007669"/>
    <property type="project" value="UniProtKB-KW"/>
</dbReference>
<keyword evidence="6" id="KW-1133">Transmembrane helix</keyword>
<name>A0A1G8RYI7_9GAMM</name>
<feature type="transmembrane region" description="Helical" evidence="6">
    <location>
        <begin position="28"/>
        <end position="45"/>
    </location>
</feature>
<keyword evidence="1" id="KW-0145">Chemotaxis</keyword>
<evidence type="ECO:0000256" key="2">
    <source>
        <dbReference type="ARBA" id="ARBA00023224"/>
    </source>
</evidence>
<feature type="transmembrane region" description="Helical" evidence="6">
    <location>
        <begin position="81"/>
        <end position="99"/>
    </location>
</feature>
<keyword evidence="5" id="KW-0175">Coiled coil</keyword>
<feature type="transmembrane region" description="Helical" evidence="6">
    <location>
        <begin position="54"/>
        <end position="75"/>
    </location>
</feature>
<dbReference type="InterPro" id="IPR004090">
    <property type="entry name" value="Chemotax_Me-accpt_rcpt"/>
</dbReference>
<keyword evidence="2 4" id="KW-0807">Transducer</keyword>
<dbReference type="PANTHER" id="PTHR43531:SF11">
    <property type="entry name" value="METHYL-ACCEPTING CHEMOTAXIS PROTEIN 3"/>
    <property type="match status" value="1"/>
</dbReference>
<feature type="transmembrane region" description="Helical" evidence="6">
    <location>
        <begin position="111"/>
        <end position="128"/>
    </location>
</feature>
<keyword evidence="6" id="KW-0812">Transmembrane</keyword>
<organism evidence="8 9">
    <name type="scientific">Ferrimonas sediminum</name>
    <dbReference type="NCBI Taxonomy" id="718193"/>
    <lineage>
        <taxon>Bacteria</taxon>
        <taxon>Pseudomonadati</taxon>
        <taxon>Pseudomonadota</taxon>
        <taxon>Gammaproteobacteria</taxon>
        <taxon>Alteromonadales</taxon>
        <taxon>Ferrimonadaceae</taxon>
        <taxon>Ferrimonas</taxon>
    </lineage>
</organism>
<dbReference type="GO" id="GO:0006935">
    <property type="term" value="P:chemotaxis"/>
    <property type="evidence" value="ECO:0007669"/>
    <property type="project" value="UniProtKB-KW"/>
</dbReference>
<accession>A0A1G8RYI7</accession>
<comment type="similarity">
    <text evidence="3">Belongs to the methyl-accepting chemotaxis (MCP) protein family.</text>
</comment>
<evidence type="ECO:0000313" key="9">
    <source>
        <dbReference type="Proteomes" id="UP000199527"/>
    </source>
</evidence>
<dbReference type="SUPFAM" id="SSF58104">
    <property type="entry name" value="Methyl-accepting chemotaxis protein (MCP) signaling domain"/>
    <property type="match status" value="1"/>
</dbReference>
<evidence type="ECO:0000256" key="5">
    <source>
        <dbReference type="SAM" id="Coils"/>
    </source>
</evidence>
<evidence type="ECO:0000259" key="7">
    <source>
        <dbReference type="PROSITE" id="PS50111"/>
    </source>
</evidence>
<dbReference type="OrthoDB" id="9795078at2"/>
<evidence type="ECO:0000256" key="6">
    <source>
        <dbReference type="SAM" id="Phobius"/>
    </source>
</evidence>
<feature type="domain" description="Methyl-accepting transducer" evidence="7">
    <location>
        <begin position="234"/>
        <end position="456"/>
    </location>
</feature>
<dbReference type="PRINTS" id="PR00260">
    <property type="entry name" value="CHEMTRNSDUCR"/>
</dbReference>
<sequence length="490" mass="53026">MNPVTLWRHCFQPQDAQWTNEQTRYVDTALFFLFLSFLTGVYSLVKWSSNGHEVLTQTSILLIIVELAAGLTIRFLRAPVLALNLGFFGMSLHCLNMIYQTGGFIGSSQSLWVPVMIIAFYLCASTLMASLWSLMIGGTTLAMVLAFLEGAAFPEMALSGRAQAIEMISGVVVPLLVIATAQGFTARLRRKALADSEQAQLEMAAAAEQARQGQQQLNEVMQQVRLNVNQLMELAADLDGQSHSLHQHVDTLNNNCSGQSCASEQMTAQLQQLTEDMNRSDQFVSDLQHHSDTINQQAQRSSSSLQASTGAIDRILTANEKITSVADLITSVAEQTNLLALNAAIEAARAGEQGRGFAVVAEQVRELSAKSNGAALEIRTILEEGRKEVNHGQQVMQSTTSEISGIIAQVSTTQQEVSQLTDIFKHQAQAVEELYTASAEVSSGVVDTSQVAEQVAEQGAKLAHQVTTIKGLTASLTGVVDNSAPVSRRE</sequence>
<dbReference type="InterPro" id="IPR004089">
    <property type="entry name" value="MCPsignal_dom"/>
</dbReference>
<evidence type="ECO:0000256" key="1">
    <source>
        <dbReference type="ARBA" id="ARBA00022500"/>
    </source>
</evidence>